<dbReference type="FunFam" id="2.60.40.10:FF:000107">
    <property type="entry name" value="Myosin, light chain kinase a"/>
    <property type="match status" value="1"/>
</dbReference>
<name>A0A3B3QCK9_9TELE</name>
<dbReference type="GeneTree" id="ENSGT01110000267173"/>
<proteinExistence type="predicted"/>
<dbReference type="InterPro" id="IPR013783">
    <property type="entry name" value="Ig-like_fold"/>
</dbReference>
<sequence length="187" mass="20887">MFCLLANTFARLKMMLDQWKRKMSPVFDQPLKPLSINEGEKLHLSCHVRGSLPMNIQWMKDRKEITSSAKTRITFVDGTATLEISSASKTDAGDYLCKATNDTLFFIKKKIYNLYAQGNESRGTPLSGNKGERFSLSLPLAVIASFVGDSAFLIENTVLGNTLYHFGSHCLPKSYAIVVQMLQPKSL</sequence>
<dbReference type="InterPro" id="IPR003599">
    <property type="entry name" value="Ig_sub"/>
</dbReference>
<dbReference type="GO" id="GO:0055013">
    <property type="term" value="P:cardiac muscle cell development"/>
    <property type="evidence" value="ECO:0007669"/>
    <property type="project" value="UniProtKB-ARBA"/>
</dbReference>
<evidence type="ECO:0000313" key="3">
    <source>
        <dbReference type="Ensembl" id="ENSPKIP00000003504.1"/>
    </source>
</evidence>
<evidence type="ECO:0000259" key="2">
    <source>
        <dbReference type="PROSITE" id="PS50835"/>
    </source>
</evidence>
<organism evidence="3 4">
    <name type="scientific">Paramormyrops kingsleyae</name>
    <dbReference type="NCBI Taxonomy" id="1676925"/>
    <lineage>
        <taxon>Eukaryota</taxon>
        <taxon>Metazoa</taxon>
        <taxon>Chordata</taxon>
        <taxon>Craniata</taxon>
        <taxon>Vertebrata</taxon>
        <taxon>Euteleostomi</taxon>
        <taxon>Actinopterygii</taxon>
        <taxon>Neopterygii</taxon>
        <taxon>Teleostei</taxon>
        <taxon>Osteoglossocephala</taxon>
        <taxon>Osteoglossomorpha</taxon>
        <taxon>Osteoglossiformes</taxon>
        <taxon>Mormyridae</taxon>
        <taxon>Paramormyrops</taxon>
    </lineage>
</organism>
<dbReference type="InterPro" id="IPR013098">
    <property type="entry name" value="Ig_I-set"/>
</dbReference>
<evidence type="ECO:0000256" key="1">
    <source>
        <dbReference type="ARBA" id="ARBA00023319"/>
    </source>
</evidence>
<dbReference type="Ensembl" id="ENSPKIT00000027465.1">
    <property type="protein sequence ID" value="ENSPKIP00000003504.1"/>
    <property type="gene ID" value="ENSPKIG00000020983.1"/>
</dbReference>
<dbReference type="PROSITE" id="PS50835">
    <property type="entry name" value="IG_LIKE"/>
    <property type="match status" value="1"/>
</dbReference>
<dbReference type="Proteomes" id="UP000261540">
    <property type="component" value="Unplaced"/>
</dbReference>
<protein>
    <recommendedName>
        <fullName evidence="2">Ig-like domain-containing protein</fullName>
    </recommendedName>
</protein>
<dbReference type="AlphaFoldDB" id="A0A3B3QCK9"/>
<reference evidence="3" key="1">
    <citation type="submission" date="2025-08" db="UniProtKB">
        <authorList>
            <consortium name="Ensembl"/>
        </authorList>
    </citation>
    <scope>IDENTIFICATION</scope>
</reference>
<dbReference type="PANTHER" id="PTHR47633">
    <property type="entry name" value="IMMUNOGLOBULIN"/>
    <property type="match status" value="1"/>
</dbReference>
<reference evidence="3" key="2">
    <citation type="submission" date="2025-09" db="UniProtKB">
        <authorList>
            <consortium name="Ensembl"/>
        </authorList>
    </citation>
    <scope>IDENTIFICATION</scope>
</reference>
<evidence type="ECO:0000313" key="4">
    <source>
        <dbReference type="Proteomes" id="UP000261540"/>
    </source>
</evidence>
<dbReference type="Gene3D" id="2.60.40.10">
    <property type="entry name" value="Immunoglobulins"/>
    <property type="match status" value="1"/>
</dbReference>
<keyword evidence="4" id="KW-1185">Reference proteome</keyword>
<dbReference type="InterPro" id="IPR003598">
    <property type="entry name" value="Ig_sub2"/>
</dbReference>
<keyword evidence="1" id="KW-0393">Immunoglobulin domain</keyword>
<dbReference type="STRING" id="1676925.ENSPKIP00000003504"/>
<dbReference type="SMART" id="SM00408">
    <property type="entry name" value="IGc2"/>
    <property type="match status" value="1"/>
</dbReference>
<dbReference type="SMART" id="SM00409">
    <property type="entry name" value="IG"/>
    <property type="match status" value="1"/>
</dbReference>
<dbReference type="GO" id="GO:0003007">
    <property type="term" value="P:heart morphogenesis"/>
    <property type="evidence" value="ECO:0007669"/>
    <property type="project" value="UniProtKB-ARBA"/>
</dbReference>
<dbReference type="InterPro" id="IPR007110">
    <property type="entry name" value="Ig-like_dom"/>
</dbReference>
<accession>A0A3B3QCK9</accession>
<dbReference type="SUPFAM" id="SSF48726">
    <property type="entry name" value="Immunoglobulin"/>
    <property type="match status" value="1"/>
</dbReference>
<dbReference type="InterPro" id="IPR036179">
    <property type="entry name" value="Ig-like_dom_sf"/>
</dbReference>
<feature type="domain" description="Ig-like" evidence="2">
    <location>
        <begin position="25"/>
        <end position="101"/>
    </location>
</feature>
<dbReference type="CDD" id="cd00096">
    <property type="entry name" value="Ig"/>
    <property type="match status" value="1"/>
</dbReference>
<dbReference type="Pfam" id="PF07679">
    <property type="entry name" value="I-set"/>
    <property type="match status" value="1"/>
</dbReference>